<comment type="similarity">
    <text evidence="2">Belongs to the NUP186/NUP192/NUP205 family.</text>
</comment>
<dbReference type="PANTHER" id="PTHR31344:SF0">
    <property type="entry name" value="NUCLEAR PORE COMPLEX PROTEIN NUP205"/>
    <property type="match status" value="1"/>
</dbReference>
<sequence>MSSMYSIPTWTKENRSLHDAICQARVAKESADSLRQLLHSNKEKFLVLLDNEGKNHAHRSTLNSHKAYINRSALNVGKEFVTKTLFLSDQLDINEYVAATLLMHATTEFARANSNSIDTAVLLYYGERGYLLACLDVILKSAKDGSISEEVRAVCSEFVANLVQEKSDNGESYVSKLLSTLDHLTKVINAIINTGTAAGQVPESGSGKLGDDISELRIERLGDERVYIVQIIYHITSLFDIDTQDRLTMLKMLEEAKLNDPATSYMIVAMLSALSNDGSSDEMTVNNSTLQFIDTFHHRIMTQGSRVPVIKAVVVLRWVLYLSDPARTSEATGEGERSEEIIQELLDSSIAADVFRFMNEYLLYFQQPNAKTGMEQKFIKEDDSQDTTKTIDISDYHNFNADIRSEFQPFVIYELERLGILAISTAFNTLQKLKYKEEDTNIPVQTPLSTDNALLSAEDSSNQCHDLEYFLTFLASVFRNRVNNGVVFWNREEGSLHYFIRWLLDVKVVNTVCAAFDFFASITTGDACASSMFYFFKAGMEPQLASSALFSWGKPLAALEFYTNHLKDITDESPSNIPEDEEELIIKFLAMLQQCVQYSKEARIAFWFAESIGAQNILINMLNCPTSTRLRAALFDVLAAFCSAWGGGIDGVGREISYQMWYILEDSDMFLPKRKVAQEHSQSVRKPAGILQELEAEKRSRAFTETISTIRLIGSAIHTQSKREVLISGFRNASSSIPLDLGKDSKTPGSAPFISLVVDDIFPSLATQRYNLANARWELTEACLIVMENSIASLDIAQFEDEGTREFLDKELKISTTNTFIENMLFGFTVHPGFQVVVRILSGGRVVDELFSVIEECAKRQTEEAESVPRIKQCLVRSLRIILQVLKLQYAFCNVLMPYISAFAKKKGSSESQLGQHTFAHLPSVVSMGQLILFNSPILNRISLLVNFEDQEEICFLCTKILHLLSVDPKDTTRLPDTTLVQSATSTHISGLGQSITNMLSSGNNSDAVIFGVSERLSISLPEVTTCDDYEYDINNIPFWLAKETLKNTYNYPSDFEPRLNTSVRLAILDLLLENAQQPHSPTLADFLLGYDLSASNLTKLQDKESNQSTMICLHAILDMLRQGVNTEAATEDAMMEDAVEPAQLLIETHPILADKCYELVYRLCSKKSLSASTLRYLRNRENFCYRQFNSMSSRLEHNIQEESASFPGMMVCADGSVYKTDFYKLRSKLRQRAWLLQTIALELHTTVGMHQKKEAIRLLELLYGRQSILSQDDMDTAEQSRESGSFSMHSKYEQPLVKMLEFVNSLDFSWVDSLGEGLQSLELKYFQQFDPTFFEIESNNGCILYNVPAVYKKLREVQDDLYPESPEKIEIDTEMGHILSWAMAQNHQREIAHGKLQCLDAWKQIIIITLVECIDLLGASSRQAIIYELLALLLPTVTQTKNHSGNMLKSMNVVILTLVDSLRGAKGVSAATQQLPVEKLGTIFMGIVNCICRDGTDIVVRGDMYSALTSFLLYVKKHNSEGAIKQLQQFIVERISAKDSTLLSIISSDAINGLDIWKTTAYIALDSLNTTAIYAGSTAVQLFLIKKNFLQYTIEMIRSDDAALSNLLEQVDAPLLPLYIFEAKMSILLRFAMNPSGAELLCSNRIFEILGQCQFMKAQTQDPTTTELNLESSMELAQRRQQLVMPTLQAIVAILCCYGGKNDAILAKTENWARKQQLALVDLLKYERRPITLKSLQQLKLVTTVVYFMSCRTGYTTNFTKRGINQLNDAIIKLDIAEDLASSIIPTNEEERIWDKALNTSDVAKCERIANQSCYPD</sequence>
<evidence type="ECO:0000313" key="5">
    <source>
        <dbReference type="EMBL" id="CEP15804.1"/>
    </source>
</evidence>
<dbReference type="GO" id="GO:0044611">
    <property type="term" value="C:nuclear pore inner ring"/>
    <property type="evidence" value="ECO:0007669"/>
    <property type="project" value="TreeGrafter"/>
</dbReference>
<evidence type="ECO:0000256" key="4">
    <source>
        <dbReference type="ARBA" id="ARBA00023242"/>
    </source>
</evidence>
<evidence type="ECO:0000313" key="6">
    <source>
        <dbReference type="Proteomes" id="UP000054107"/>
    </source>
</evidence>
<gene>
    <name evidence="5" type="primary">PARPA_10044.1 scaffold 39178</name>
</gene>
<dbReference type="STRING" id="35722.A0A0B7NJX2"/>
<dbReference type="EMBL" id="LN732626">
    <property type="protein sequence ID" value="CEP15804.1"/>
    <property type="molecule type" value="Genomic_DNA"/>
</dbReference>
<keyword evidence="4" id="KW-0539">Nucleus</keyword>
<reference evidence="5 6" key="1">
    <citation type="submission" date="2014-09" db="EMBL/GenBank/DDBJ databases">
        <authorList>
            <person name="Ellenberger Sabrina"/>
        </authorList>
    </citation>
    <scope>NUCLEOTIDE SEQUENCE [LARGE SCALE GENOMIC DNA]</scope>
    <source>
        <strain evidence="5 6">CBS 412.66</strain>
    </source>
</reference>
<keyword evidence="3" id="KW-0813">Transport</keyword>
<dbReference type="Pfam" id="PF11894">
    <property type="entry name" value="Nup192"/>
    <property type="match status" value="1"/>
</dbReference>
<dbReference type="GO" id="GO:0017056">
    <property type="term" value="F:structural constituent of nuclear pore"/>
    <property type="evidence" value="ECO:0007669"/>
    <property type="project" value="TreeGrafter"/>
</dbReference>
<organism evidence="5 6">
    <name type="scientific">Parasitella parasitica</name>
    <dbReference type="NCBI Taxonomy" id="35722"/>
    <lineage>
        <taxon>Eukaryota</taxon>
        <taxon>Fungi</taxon>
        <taxon>Fungi incertae sedis</taxon>
        <taxon>Mucoromycota</taxon>
        <taxon>Mucoromycotina</taxon>
        <taxon>Mucoromycetes</taxon>
        <taxon>Mucorales</taxon>
        <taxon>Mucorineae</taxon>
        <taxon>Mucoraceae</taxon>
        <taxon>Parasitella</taxon>
    </lineage>
</organism>
<dbReference type="Proteomes" id="UP000054107">
    <property type="component" value="Unassembled WGS sequence"/>
</dbReference>
<dbReference type="InterPro" id="IPR021827">
    <property type="entry name" value="Nup186/Nup192/Nup205"/>
</dbReference>
<name>A0A0B7NJX2_9FUNG</name>
<keyword evidence="6" id="KW-1185">Reference proteome</keyword>
<dbReference type="OrthoDB" id="2019644at2759"/>
<accession>A0A0B7NJX2</accession>
<protein>
    <submittedName>
        <fullName evidence="5">Uncharacterized protein</fullName>
    </submittedName>
</protein>
<dbReference type="SUPFAM" id="SSF48371">
    <property type="entry name" value="ARM repeat"/>
    <property type="match status" value="1"/>
</dbReference>
<proteinExistence type="inferred from homology"/>
<comment type="subcellular location">
    <subcellularLocation>
        <location evidence="1">Nucleus</location>
    </subcellularLocation>
</comment>
<dbReference type="GO" id="GO:0006999">
    <property type="term" value="P:nuclear pore organization"/>
    <property type="evidence" value="ECO:0007669"/>
    <property type="project" value="TreeGrafter"/>
</dbReference>
<evidence type="ECO:0000256" key="2">
    <source>
        <dbReference type="ARBA" id="ARBA00005892"/>
    </source>
</evidence>
<evidence type="ECO:0000256" key="3">
    <source>
        <dbReference type="ARBA" id="ARBA00022448"/>
    </source>
</evidence>
<dbReference type="InterPro" id="IPR016024">
    <property type="entry name" value="ARM-type_fold"/>
</dbReference>
<evidence type="ECO:0000256" key="1">
    <source>
        <dbReference type="ARBA" id="ARBA00004123"/>
    </source>
</evidence>
<dbReference type="PANTHER" id="PTHR31344">
    <property type="entry name" value="NUCLEAR PORE COMPLEX PROTEIN NUP205"/>
    <property type="match status" value="1"/>
</dbReference>